<evidence type="ECO:0000256" key="7">
    <source>
        <dbReference type="ARBA" id="ARBA00023180"/>
    </source>
</evidence>
<dbReference type="InterPro" id="IPR025932">
    <property type="entry name" value="Trypano_VSG_B_N_dom"/>
</dbReference>
<dbReference type="AlphaFoldDB" id="A0A3L6L0Y9"/>
<comment type="subcellular location">
    <subcellularLocation>
        <location evidence="2">Cell membrane</location>
        <topology evidence="2">Lipid-anchor</topology>
        <topology evidence="2">GPI-anchor</topology>
    </subcellularLocation>
</comment>
<reference evidence="11" key="1">
    <citation type="submission" date="2018-09" db="EMBL/GenBank/DDBJ databases">
        <title>whole genome sequence of T. equiperdum IVM-t1 strain.</title>
        <authorList>
            <person name="Suganuma K."/>
        </authorList>
    </citation>
    <scope>NUCLEOTIDE SEQUENCE [LARGE SCALE GENOMIC DNA]</scope>
    <source>
        <strain evidence="11">IVM-t1</strain>
    </source>
</reference>
<name>A0A3L6L0Y9_9TRYP</name>
<keyword evidence="7" id="KW-0325">Glycoprotein</keyword>
<organism evidence="11">
    <name type="scientific">Trypanosoma brucei equiperdum</name>
    <dbReference type="NCBI Taxonomy" id="630700"/>
    <lineage>
        <taxon>Eukaryota</taxon>
        <taxon>Discoba</taxon>
        <taxon>Euglenozoa</taxon>
        <taxon>Kinetoplastea</taxon>
        <taxon>Metakinetoplastina</taxon>
        <taxon>Trypanosomatida</taxon>
        <taxon>Trypanosomatidae</taxon>
        <taxon>Trypanosoma</taxon>
    </lineage>
</organism>
<dbReference type="Pfam" id="PF13206">
    <property type="entry name" value="VSG_B"/>
    <property type="match status" value="1"/>
</dbReference>
<gene>
    <name evidence="11" type="ORF">DPX39_090089600</name>
</gene>
<evidence type="ECO:0000256" key="2">
    <source>
        <dbReference type="ARBA" id="ARBA00004609"/>
    </source>
</evidence>
<feature type="domain" description="Trypanosome variant surface glycoprotein B-type N-terminal" evidence="10">
    <location>
        <begin position="17"/>
        <end position="371"/>
    </location>
</feature>
<dbReference type="EMBL" id="QSBY01000009">
    <property type="protein sequence ID" value="RHW70292.1"/>
    <property type="molecule type" value="Genomic_DNA"/>
</dbReference>
<evidence type="ECO:0000313" key="11">
    <source>
        <dbReference type="EMBL" id="RHW70292.1"/>
    </source>
</evidence>
<evidence type="ECO:0000256" key="1">
    <source>
        <dbReference type="ARBA" id="ARBA00002523"/>
    </source>
</evidence>
<dbReference type="GO" id="GO:0098552">
    <property type="term" value="C:side of membrane"/>
    <property type="evidence" value="ECO:0007669"/>
    <property type="project" value="UniProtKB-KW"/>
</dbReference>
<keyword evidence="6" id="KW-0472">Membrane</keyword>
<comment type="caution">
    <text evidence="11">The sequence shown here is derived from an EMBL/GenBank/DDBJ whole genome shotgun (WGS) entry which is preliminary data.</text>
</comment>
<evidence type="ECO:0000256" key="9">
    <source>
        <dbReference type="SAM" id="SignalP"/>
    </source>
</evidence>
<keyword evidence="3" id="KW-1003">Cell membrane</keyword>
<comment type="function">
    <text evidence="1">VSG forms a coat on the surface of the parasite. The trypanosome evades the immune response of the host by expressing a series of antigenically distinct VSGs from an estimated 1000 VSG genes.</text>
</comment>
<feature type="signal peptide" evidence="9">
    <location>
        <begin position="1"/>
        <end position="25"/>
    </location>
</feature>
<proteinExistence type="predicted"/>
<sequence length="436" mass="47054">MTTKKRKQAWHRILAALTLTAFTQANNEATDNSAIHHALCEAVNLARGTSKLREALKQATSAYDELIELNTSAASIEWQKMLQDHKTSNSADGIAKSAGVPKEHVNKRWTTNWGRWQTAANKLKSTSTTPDKVKNNALANLKEPAKSLATAAIRQAATTAANIMDKIESERQAATKYTAETAQEQIRKLVFGETSNGQTYDNSKVFKIPSNTRQTDCTDDAITVAATLVCVCAKDNAAALATPCFRGQLNTQAWNSGVSAPSPTLWNELIWHCPEARASAITATGLKALATRLRAMVKIISGNGYLGTLHSGTNCDGTQATAISTQYSAYTAAVPSRQGKIPWLDGLERIAADLADQETAITNTNTMAEQISRLRDDAYTIAEACKLVSIQQAPTAGSPMLQTSDKQECATQKNSKTTCENAGKCKWKGNNETKGE</sequence>
<keyword evidence="8" id="KW-0449">Lipoprotein</keyword>
<evidence type="ECO:0000259" key="10">
    <source>
        <dbReference type="Pfam" id="PF13206"/>
    </source>
</evidence>
<keyword evidence="5 9" id="KW-0732">Signal</keyword>
<accession>A0A3L6L0Y9</accession>
<feature type="chain" id="PRO_5018214361" evidence="9">
    <location>
        <begin position="26"/>
        <end position="436"/>
    </location>
</feature>
<evidence type="ECO:0000256" key="3">
    <source>
        <dbReference type="ARBA" id="ARBA00022475"/>
    </source>
</evidence>
<dbReference type="GO" id="GO:0005886">
    <property type="term" value="C:plasma membrane"/>
    <property type="evidence" value="ECO:0007669"/>
    <property type="project" value="UniProtKB-SubCell"/>
</dbReference>
<dbReference type="Proteomes" id="UP000266743">
    <property type="component" value="Chromosome 9"/>
</dbReference>
<evidence type="ECO:0000256" key="4">
    <source>
        <dbReference type="ARBA" id="ARBA00022622"/>
    </source>
</evidence>
<evidence type="ECO:0000256" key="5">
    <source>
        <dbReference type="ARBA" id="ARBA00022729"/>
    </source>
</evidence>
<evidence type="ECO:0000256" key="8">
    <source>
        <dbReference type="ARBA" id="ARBA00023288"/>
    </source>
</evidence>
<keyword evidence="4" id="KW-0336">GPI-anchor</keyword>
<evidence type="ECO:0000256" key="6">
    <source>
        <dbReference type="ARBA" id="ARBA00023136"/>
    </source>
</evidence>
<protein>
    <submittedName>
        <fullName evidence="11">Trypanosomal VSG domain containing protein</fullName>
    </submittedName>
</protein>